<dbReference type="PROSITE" id="PS51201">
    <property type="entry name" value="RCK_N"/>
    <property type="match status" value="1"/>
</dbReference>
<proteinExistence type="predicted"/>
<protein>
    <submittedName>
        <fullName evidence="5">Potassium channel protein</fullName>
    </submittedName>
</protein>
<dbReference type="Pfam" id="PF02080">
    <property type="entry name" value="TrkA_C"/>
    <property type="match status" value="1"/>
</dbReference>
<dbReference type="PANTHER" id="PTHR43833">
    <property type="entry name" value="POTASSIUM CHANNEL PROTEIN 2-RELATED-RELATED"/>
    <property type="match status" value="1"/>
</dbReference>
<dbReference type="EMBL" id="AVBF01000004">
    <property type="protein sequence ID" value="KGP74196.1"/>
    <property type="molecule type" value="Genomic_DNA"/>
</dbReference>
<dbReference type="eggNOG" id="COG0490">
    <property type="taxonomic scope" value="Bacteria"/>
</dbReference>
<dbReference type="InterPro" id="IPR013099">
    <property type="entry name" value="K_chnl_dom"/>
</dbReference>
<feature type="domain" description="RCK C-terminal" evidence="4">
    <location>
        <begin position="246"/>
        <end position="328"/>
    </location>
</feature>
<keyword evidence="5" id="KW-0813">Transport</keyword>
<dbReference type="AlphaFoldDB" id="A0A0A2TJE6"/>
<dbReference type="Pfam" id="PF07885">
    <property type="entry name" value="Ion_trans_2"/>
    <property type="match status" value="1"/>
</dbReference>
<dbReference type="eggNOG" id="COG1226">
    <property type="taxonomic scope" value="Bacteria"/>
</dbReference>
<evidence type="ECO:0000313" key="6">
    <source>
        <dbReference type="Proteomes" id="UP000030147"/>
    </source>
</evidence>
<evidence type="ECO:0000259" key="3">
    <source>
        <dbReference type="PROSITE" id="PS51201"/>
    </source>
</evidence>
<keyword evidence="2" id="KW-1133">Transmembrane helix</keyword>
<dbReference type="Gene3D" id="3.40.50.720">
    <property type="entry name" value="NAD(P)-binding Rossmann-like Domain"/>
    <property type="match status" value="1"/>
</dbReference>
<dbReference type="STRING" id="1385514.N782_09115"/>
<accession>A0A0A2TJE6</accession>
<dbReference type="Gene3D" id="1.10.287.70">
    <property type="match status" value="1"/>
</dbReference>
<evidence type="ECO:0000259" key="4">
    <source>
        <dbReference type="PROSITE" id="PS51202"/>
    </source>
</evidence>
<dbReference type="Proteomes" id="UP000030147">
    <property type="component" value="Unassembled WGS sequence"/>
</dbReference>
<dbReference type="PANTHER" id="PTHR43833:SF9">
    <property type="entry name" value="POTASSIUM CHANNEL PROTEIN YUGO-RELATED"/>
    <property type="match status" value="1"/>
</dbReference>
<dbReference type="InterPro" id="IPR050721">
    <property type="entry name" value="Trk_Ktr_HKT_K-transport"/>
</dbReference>
<evidence type="ECO:0000313" key="5">
    <source>
        <dbReference type="EMBL" id="KGP74196.1"/>
    </source>
</evidence>
<name>A0A0A2TJE6_9BACI</name>
<feature type="domain" description="RCK N-terminal" evidence="3">
    <location>
        <begin position="107"/>
        <end position="222"/>
    </location>
</feature>
<dbReference type="GO" id="GO:0008324">
    <property type="term" value="F:monoatomic cation transmembrane transporter activity"/>
    <property type="evidence" value="ECO:0007669"/>
    <property type="project" value="InterPro"/>
</dbReference>
<evidence type="ECO:0000256" key="2">
    <source>
        <dbReference type="SAM" id="Phobius"/>
    </source>
</evidence>
<gene>
    <name evidence="5" type="ORF">N782_09115</name>
</gene>
<dbReference type="SUPFAM" id="SSF116726">
    <property type="entry name" value="TrkA C-terminal domain-like"/>
    <property type="match status" value="1"/>
</dbReference>
<reference evidence="5 6" key="1">
    <citation type="journal article" date="2015" name="Stand. Genomic Sci.">
        <title>High quality draft genome sequence of the moderately halophilic bacterium Pontibacillus yanchengensis Y32(T) and comparison among Pontibacillus genomes.</title>
        <authorList>
            <person name="Huang J."/>
            <person name="Qiao Z.X."/>
            <person name="Tang J.W."/>
            <person name="Wang G."/>
        </authorList>
    </citation>
    <scope>NUCLEOTIDE SEQUENCE [LARGE SCALE GENOMIC DNA]</scope>
    <source>
        <strain evidence="5 6">Y32</strain>
    </source>
</reference>
<comment type="subcellular location">
    <subcellularLocation>
        <location evidence="1">Cell membrane</location>
        <topology evidence="1">Multi-pass membrane protein</topology>
    </subcellularLocation>
</comment>
<feature type="transmembrane region" description="Helical" evidence="2">
    <location>
        <begin position="61"/>
        <end position="90"/>
    </location>
</feature>
<evidence type="ECO:0000256" key="1">
    <source>
        <dbReference type="ARBA" id="ARBA00004651"/>
    </source>
</evidence>
<sequence>MVVKKRLILIFLLSTFLILIGSIGYMFLENLDFFDSLWLTVVSVLTVGYGDAVPSTLGGKLFTLALIPIAIGIVTYSLGITAATIIEGTFSKEARMRKMEKKLSRLENHFILCGFGRVGEQVYEQLLKHDHTVVVIDRNEEVESHLDDQVLLLTGDATDDETLLKAGVEKAAGLVTTLPNDADNVFVTLTVKGLNDRLQVVARAEKQASEEKLKRAGADRVINPSHLGGRRMALSILKPVSIEYIDTILHAGYEDYNVEEIVVSSSSVWHRKSIKELNIRAIYGITIVGIKRGEQFIRNPDPDEYIHTGDVLIVFGEQSRLELFEKQA</sequence>
<comment type="caution">
    <text evidence="5">The sequence shown here is derived from an EMBL/GenBank/DDBJ whole genome shotgun (WGS) entry which is preliminary data.</text>
</comment>
<dbReference type="SUPFAM" id="SSF81324">
    <property type="entry name" value="Voltage-gated potassium channels"/>
    <property type="match status" value="1"/>
</dbReference>
<keyword evidence="2" id="KW-0812">Transmembrane</keyword>
<keyword evidence="2" id="KW-0472">Membrane</keyword>
<dbReference type="InterPro" id="IPR006037">
    <property type="entry name" value="RCK_C"/>
</dbReference>
<keyword evidence="5" id="KW-0406">Ion transport</keyword>
<dbReference type="GO" id="GO:0006813">
    <property type="term" value="P:potassium ion transport"/>
    <property type="evidence" value="ECO:0007669"/>
    <property type="project" value="InterPro"/>
</dbReference>
<dbReference type="GO" id="GO:0005886">
    <property type="term" value="C:plasma membrane"/>
    <property type="evidence" value="ECO:0007669"/>
    <property type="project" value="UniProtKB-SubCell"/>
</dbReference>
<dbReference type="InterPro" id="IPR003148">
    <property type="entry name" value="RCK_N"/>
</dbReference>
<dbReference type="InterPro" id="IPR036291">
    <property type="entry name" value="NAD(P)-bd_dom_sf"/>
</dbReference>
<dbReference type="InterPro" id="IPR036721">
    <property type="entry name" value="RCK_C_sf"/>
</dbReference>
<dbReference type="PROSITE" id="PS51202">
    <property type="entry name" value="RCK_C"/>
    <property type="match status" value="1"/>
</dbReference>
<dbReference type="Gene3D" id="3.30.70.1450">
    <property type="entry name" value="Regulator of K+ conductance, C-terminal domain"/>
    <property type="match status" value="1"/>
</dbReference>
<dbReference type="Pfam" id="PF02254">
    <property type="entry name" value="TrkA_N"/>
    <property type="match status" value="1"/>
</dbReference>
<keyword evidence="6" id="KW-1185">Reference proteome</keyword>
<organism evidence="5 6">
    <name type="scientific">Pontibacillus yanchengensis Y32</name>
    <dbReference type="NCBI Taxonomy" id="1385514"/>
    <lineage>
        <taxon>Bacteria</taxon>
        <taxon>Bacillati</taxon>
        <taxon>Bacillota</taxon>
        <taxon>Bacilli</taxon>
        <taxon>Bacillales</taxon>
        <taxon>Bacillaceae</taxon>
        <taxon>Pontibacillus</taxon>
    </lineage>
</organism>
<keyword evidence="5" id="KW-0407">Ion channel</keyword>
<feature type="transmembrane region" description="Helical" evidence="2">
    <location>
        <begin position="7"/>
        <end position="28"/>
    </location>
</feature>
<dbReference type="SUPFAM" id="SSF51735">
    <property type="entry name" value="NAD(P)-binding Rossmann-fold domains"/>
    <property type="match status" value="1"/>
</dbReference>